<dbReference type="Proteomes" id="UP000838763">
    <property type="component" value="Unassembled WGS sequence"/>
</dbReference>
<dbReference type="FunFam" id="3.40.50.1000:FF:000039">
    <property type="entry name" value="Phosphoglycolate phosphatase"/>
    <property type="match status" value="1"/>
</dbReference>
<keyword evidence="3" id="KW-0378">Hydrolase</keyword>
<dbReference type="NCBIfam" id="TIGR01460">
    <property type="entry name" value="HAD-SF-IIA"/>
    <property type="match status" value="1"/>
</dbReference>
<dbReference type="InterPro" id="IPR023214">
    <property type="entry name" value="HAD_sf"/>
</dbReference>
<dbReference type="Pfam" id="PF13344">
    <property type="entry name" value="Hydrolase_6"/>
    <property type="match status" value="1"/>
</dbReference>
<evidence type="ECO:0000256" key="8">
    <source>
        <dbReference type="ARBA" id="ARBA00069197"/>
    </source>
</evidence>
<feature type="transmembrane region" description="Helical" evidence="9">
    <location>
        <begin position="12"/>
        <end position="29"/>
    </location>
</feature>
<dbReference type="EC" id="3.1.3.41" evidence="7"/>
<evidence type="ECO:0000259" key="10">
    <source>
        <dbReference type="Pfam" id="PF13664"/>
    </source>
</evidence>
<dbReference type="PANTHER" id="PTHR19288:SF46">
    <property type="entry name" value="HALOACID DEHALOGENASE-LIKE HYDROLASE DOMAIN-CONTAINING PROTEIN 2"/>
    <property type="match status" value="1"/>
</dbReference>
<evidence type="ECO:0000313" key="11">
    <source>
        <dbReference type="EMBL" id="CAI4211805.1"/>
    </source>
</evidence>
<keyword evidence="12" id="KW-1185">Reference proteome</keyword>
<dbReference type="EMBL" id="CALLCH030000003">
    <property type="protein sequence ID" value="CAI4211805.1"/>
    <property type="molecule type" value="Genomic_DNA"/>
</dbReference>
<comment type="catalytic activity">
    <reaction evidence="6">
        <text>4-nitrophenyl phosphate + H2O = 4-nitrophenol + phosphate + H(+)</text>
        <dbReference type="Rhea" id="RHEA:21664"/>
        <dbReference type="ChEBI" id="CHEBI:15377"/>
        <dbReference type="ChEBI" id="CHEBI:15378"/>
        <dbReference type="ChEBI" id="CHEBI:43474"/>
        <dbReference type="ChEBI" id="CHEBI:57917"/>
        <dbReference type="ChEBI" id="CHEBI:61146"/>
        <dbReference type="EC" id="3.1.3.41"/>
    </reaction>
</comment>
<comment type="caution">
    <text evidence="11">The sequence shown here is derived from an EMBL/GenBank/DDBJ whole genome shotgun (WGS) entry which is preliminary data.</text>
</comment>
<dbReference type="GO" id="GO:0016020">
    <property type="term" value="C:membrane"/>
    <property type="evidence" value="ECO:0007669"/>
    <property type="project" value="UniProtKB-SubCell"/>
</dbReference>
<evidence type="ECO:0000256" key="1">
    <source>
        <dbReference type="ARBA" id="ARBA00004370"/>
    </source>
</evidence>
<dbReference type="Gene3D" id="3.40.50.1000">
    <property type="entry name" value="HAD superfamily/HAD-like"/>
    <property type="match status" value="2"/>
</dbReference>
<sequence>MAGSGIFTTGPYHILAYGTLLGTTFWHFAAVQSRLFPIYFTVQTAAPVILAATYPRNEGGSLGLSGVLDPANRWSVLSPIAAIFASALLNFVVLLPATIKVMVKRRDQEKKDGKKSWEPAPHSQEMIALNKQFGKLHGISSLLNLTTFIGTITNADPVASGSGDSTAINEFLDKFDVFLFDCDGVLWSGDHVFEGIPETLSLLRSKVVFVTNNSTKSRQDYVKKLTDLGIDAQVDDVFGSSYSSAVYIARILELPAGKPKVFVVGEAGIETELRAENVPFIGGTDPALRRDITPDDYRGLADGSLLDPEVGAVLVGLDFHINYLKMATAFQYLRRGAAFLATNRDSTLPNSHSFFPGAGAISIPFVHMLGGVEPTSFGKPSQAMMDAIEGKFKLDRSRTCMVGDRLNTDIQFGIEGRLGGTLAVLTGVNKKEDWEMEGPPSFPTTM</sequence>
<comment type="subcellular location">
    <subcellularLocation>
        <location evidence="1">Membrane</location>
    </subcellularLocation>
</comment>
<feature type="transmembrane region" description="Helical" evidence="9">
    <location>
        <begin position="74"/>
        <end position="97"/>
    </location>
</feature>
<dbReference type="NCBIfam" id="TIGR01452">
    <property type="entry name" value="PGP_euk"/>
    <property type="match status" value="1"/>
</dbReference>
<protein>
    <recommendedName>
        <fullName evidence="8">4-nitrophenylphosphatase</fullName>
        <ecNumber evidence="7">3.1.3.41</ecNumber>
    </recommendedName>
</protein>
<dbReference type="GO" id="GO:0008967">
    <property type="term" value="F:phosphoglycolate phosphatase activity"/>
    <property type="evidence" value="ECO:0007669"/>
    <property type="project" value="TreeGrafter"/>
</dbReference>
<dbReference type="Pfam" id="PF13242">
    <property type="entry name" value="Hydrolase_like"/>
    <property type="match status" value="1"/>
</dbReference>
<evidence type="ECO:0000256" key="4">
    <source>
        <dbReference type="ARBA" id="ARBA00022989"/>
    </source>
</evidence>
<keyword evidence="5 9" id="KW-0472">Membrane</keyword>
<accession>A0A9P1GXN4</accession>
<dbReference type="InterPro" id="IPR025423">
    <property type="entry name" value="TMEM205-like"/>
</dbReference>
<gene>
    <name evidence="11" type="ORF">PPNO1_LOCUS1579</name>
</gene>
<feature type="domain" description="TMEM205-like" evidence="10">
    <location>
        <begin position="3"/>
        <end position="106"/>
    </location>
</feature>
<dbReference type="PANTHER" id="PTHR19288">
    <property type="entry name" value="4-NITROPHENYLPHOSPHATASE-RELATED"/>
    <property type="match status" value="1"/>
</dbReference>
<dbReference type="SUPFAM" id="SSF56784">
    <property type="entry name" value="HAD-like"/>
    <property type="match status" value="1"/>
</dbReference>
<dbReference type="GO" id="GO:0005737">
    <property type="term" value="C:cytoplasm"/>
    <property type="evidence" value="ECO:0007669"/>
    <property type="project" value="TreeGrafter"/>
</dbReference>
<dbReference type="InterPro" id="IPR036412">
    <property type="entry name" value="HAD-like_sf"/>
</dbReference>
<reference evidence="11" key="1">
    <citation type="submission" date="2022-11" db="EMBL/GenBank/DDBJ databases">
        <authorList>
            <person name="Scott C."/>
            <person name="Bruce N."/>
        </authorList>
    </citation>
    <scope>NUCLEOTIDE SEQUENCE</scope>
</reference>
<dbReference type="InterPro" id="IPR006357">
    <property type="entry name" value="HAD-SF_hydro_IIA"/>
</dbReference>
<keyword evidence="4 9" id="KW-1133">Transmembrane helix</keyword>
<dbReference type="OrthoDB" id="413953at2759"/>
<dbReference type="Pfam" id="PF13664">
    <property type="entry name" value="DUF4149"/>
    <property type="match status" value="1"/>
</dbReference>
<evidence type="ECO:0000256" key="7">
    <source>
        <dbReference type="ARBA" id="ARBA00066659"/>
    </source>
</evidence>
<dbReference type="InterPro" id="IPR006349">
    <property type="entry name" value="PGP_euk"/>
</dbReference>
<dbReference type="AlphaFoldDB" id="A0A9P1GXN4"/>
<proteinExistence type="predicted"/>
<keyword evidence="2 9" id="KW-0812">Transmembrane</keyword>
<evidence type="ECO:0000256" key="3">
    <source>
        <dbReference type="ARBA" id="ARBA00022801"/>
    </source>
</evidence>
<organism evidence="11 12">
    <name type="scientific">Parascedosporium putredinis</name>
    <dbReference type="NCBI Taxonomy" id="1442378"/>
    <lineage>
        <taxon>Eukaryota</taxon>
        <taxon>Fungi</taxon>
        <taxon>Dikarya</taxon>
        <taxon>Ascomycota</taxon>
        <taxon>Pezizomycotina</taxon>
        <taxon>Sordariomycetes</taxon>
        <taxon>Hypocreomycetidae</taxon>
        <taxon>Microascales</taxon>
        <taxon>Microascaceae</taxon>
        <taxon>Parascedosporium</taxon>
    </lineage>
</organism>
<evidence type="ECO:0000256" key="9">
    <source>
        <dbReference type="SAM" id="Phobius"/>
    </source>
</evidence>
<evidence type="ECO:0000256" key="5">
    <source>
        <dbReference type="ARBA" id="ARBA00023136"/>
    </source>
</evidence>
<evidence type="ECO:0000313" key="12">
    <source>
        <dbReference type="Proteomes" id="UP000838763"/>
    </source>
</evidence>
<evidence type="ECO:0000256" key="6">
    <source>
        <dbReference type="ARBA" id="ARBA00050247"/>
    </source>
</evidence>
<feature type="transmembrane region" description="Helical" evidence="9">
    <location>
        <begin position="36"/>
        <end position="54"/>
    </location>
</feature>
<name>A0A9P1GXN4_9PEZI</name>
<dbReference type="GO" id="GO:0004035">
    <property type="term" value="F:alkaline phosphatase activity"/>
    <property type="evidence" value="ECO:0007669"/>
    <property type="project" value="TreeGrafter"/>
</dbReference>
<evidence type="ECO:0000256" key="2">
    <source>
        <dbReference type="ARBA" id="ARBA00022692"/>
    </source>
</evidence>